<proteinExistence type="inferred from homology"/>
<keyword evidence="3 6" id="KW-0288">FMN</keyword>
<organism evidence="10 11">
    <name type="scientific">Limimonas halophila</name>
    <dbReference type="NCBI Taxonomy" id="1082479"/>
    <lineage>
        <taxon>Bacteria</taxon>
        <taxon>Pseudomonadati</taxon>
        <taxon>Pseudomonadota</taxon>
        <taxon>Alphaproteobacteria</taxon>
        <taxon>Rhodospirillales</taxon>
        <taxon>Rhodovibrionaceae</taxon>
        <taxon>Limimonas</taxon>
    </lineage>
</organism>
<feature type="binding site" evidence="6 7">
    <location>
        <position position="180"/>
    </location>
    <ligand>
        <name>FMN</name>
        <dbReference type="ChEBI" id="CHEBI:58210"/>
    </ligand>
</feature>
<evidence type="ECO:0000259" key="9">
    <source>
        <dbReference type="Pfam" id="PF10590"/>
    </source>
</evidence>
<evidence type="ECO:0000256" key="4">
    <source>
        <dbReference type="ARBA" id="ARBA00023002"/>
    </source>
</evidence>
<accession>A0A1G7PWG3</accession>
<feature type="binding site" evidence="6">
    <location>
        <position position="51"/>
    </location>
    <ligand>
        <name>substrate</name>
    </ligand>
</feature>
<dbReference type="PIRSF" id="PIRSF000190">
    <property type="entry name" value="Pyd_amn-ph_oxd"/>
    <property type="match status" value="1"/>
</dbReference>
<protein>
    <recommendedName>
        <fullName evidence="6">Pyridoxine/pyridoxamine 5'-phosphate oxidase</fullName>
        <ecNumber evidence="6">1.4.3.5</ecNumber>
    </recommendedName>
    <alternativeName>
        <fullName evidence="6">PNP/PMP oxidase</fullName>
        <shortName evidence="6">PNPOx</shortName>
    </alternativeName>
    <alternativeName>
        <fullName evidence="6">Pyridoxal 5'-phosphate synthase</fullName>
    </alternativeName>
</protein>
<dbReference type="GO" id="GO:0010181">
    <property type="term" value="F:FMN binding"/>
    <property type="evidence" value="ECO:0007669"/>
    <property type="project" value="UniProtKB-UniRule"/>
</dbReference>
<comment type="cofactor">
    <cofactor evidence="6 7">
        <name>FMN</name>
        <dbReference type="ChEBI" id="CHEBI:58210"/>
    </cofactor>
    <text evidence="6 7">Binds 1 FMN per subunit.</text>
</comment>
<dbReference type="STRING" id="1082479.SAMN05216241_103104"/>
<dbReference type="UniPathway" id="UPA01068">
    <property type="reaction ID" value="UER00304"/>
</dbReference>
<dbReference type="AlphaFoldDB" id="A0A1G7PWG3"/>
<feature type="binding site" evidence="6 7">
    <location>
        <begin position="125"/>
        <end position="126"/>
    </location>
    <ligand>
        <name>FMN</name>
        <dbReference type="ChEBI" id="CHEBI:58210"/>
    </ligand>
</feature>
<dbReference type="GO" id="GO:0004733">
    <property type="term" value="F:pyridoxamine phosphate oxidase activity"/>
    <property type="evidence" value="ECO:0007669"/>
    <property type="project" value="UniProtKB-UniRule"/>
</dbReference>
<dbReference type="NCBIfam" id="TIGR00558">
    <property type="entry name" value="pdxH"/>
    <property type="match status" value="1"/>
</dbReference>
<dbReference type="InterPro" id="IPR000659">
    <property type="entry name" value="Pyridox_Oxase"/>
</dbReference>
<feature type="binding site" evidence="6">
    <location>
        <position position="108"/>
    </location>
    <ligand>
        <name>substrate</name>
    </ligand>
</feature>
<evidence type="ECO:0000256" key="1">
    <source>
        <dbReference type="ARBA" id="ARBA00007301"/>
    </source>
</evidence>
<comment type="subunit">
    <text evidence="6">Homodimer.</text>
</comment>
<evidence type="ECO:0000256" key="3">
    <source>
        <dbReference type="ARBA" id="ARBA00022643"/>
    </source>
</evidence>
<comment type="similarity">
    <text evidence="1 6">Belongs to the pyridoxamine 5'-phosphate oxidase family.</text>
</comment>
<dbReference type="EC" id="1.4.3.5" evidence="6"/>
<dbReference type="HAMAP" id="MF_01629">
    <property type="entry name" value="PdxH"/>
    <property type="match status" value="1"/>
</dbReference>
<feature type="binding site" evidence="6 7">
    <location>
        <begin position="46"/>
        <end position="51"/>
    </location>
    <ligand>
        <name>FMN</name>
        <dbReference type="ChEBI" id="CHEBI:58210"/>
    </ligand>
</feature>
<evidence type="ECO:0000256" key="2">
    <source>
        <dbReference type="ARBA" id="ARBA00022630"/>
    </source>
</evidence>
<feature type="binding site" evidence="6">
    <location>
        <begin position="176"/>
        <end position="178"/>
    </location>
    <ligand>
        <name>substrate</name>
    </ligand>
</feature>
<keyword evidence="2 6" id="KW-0285">Flavoprotein</keyword>
<feature type="domain" description="Pyridoxamine 5'-phosphate oxidase N-terminal" evidence="8">
    <location>
        <begin position="20"/>
        <end position="143"/>
    </location>
</feature>
<evidence type="ECO:0000259" key="8">
    <source>
        <dbReference type="Pfam" id="PF01243"/>
    </source>
</evidence>
<dbReference type="EMBL" id="FNCE01000003">
    <property type="protein sequence ID" value="SDF90545.1"/>
    <property type="molecule type" value="Genomic_DNA"/>
</dbReference>
<feature type="binding site" evidence="6">
    <location>
        <position position="116"/>
    </location>
    <ligand>
        <name>substrate</name>
    </ligand>
</feature>
<comment type="catalytic activity">
    <reaction evidence="6">
        <text>pyridoxine 5'-phosphate + O2 = pyridoxal 5'-phosphate + H2O2</text>
        <dbReference type="Rhea" id="RHEA:15149"/>
        <dbReference type="ChEBI" id="CHEBI:15379"/>
        <dbReference type="ChEBI" id="CHEBI:16240"/>
        <dbReference type="ChEBI" id="CHEBI:58589"/>
        <dbReference type="ChEBI" id="CHEBI:597326"/>
        <dbReference type="EC" id="1.4.3.5"/>
    </reaction>
</comment>
<dbReference type="PROSITE" id="PS01064">
    <property type="entry name" value="PYRIDOX_OXIDASE"/>
    <property type="match status" value="1"/>
</dbReference>
<reference evidence="10 11" key="1">
    <citation type="submission" date="2016-10" db="EMBL/GenBank/DDBJ databases">
        <authorList>
            <person name="de Groot N.N."/>
        </authorList>
    </citation>
    <scope>NUCLEOTIDE SEQUENCE [LARGE SCALE GENOMIC DNA]</scope>
    <source>
        <strain evidence="10 11">DSM 25584</strain>
    </source>
</reference>
<feature type="binding site" evidence="6 7">
    <location>
        <begin position="61"/>
        <end position="62"/>
    </location>
    <ligand>
        <name>FMN</name>
        <dbReference type="ChEBI" id="CHEBI:58210"/>
    </ligand>
</feature>
<dbReference type="NCBIfam" id="NF004231">
    <property type="entry name" value="PRK05679.1"/>
    <property type="match status" value="1"/>
</dbReference>
<dbReference type="SUPFAM" id="SSF50475">
    <property type="entry name" value="FMN-binding split barrel"/>
    <property type="match status" value="1"/>
</dbReference>
<dbReference type="PANTHER" id="PTHR10851">
    <property type="entry name" value="PYRIDOXINE-5-PHOSPHATE OXIDASE"/>
    <property type="match status" value="1"/>
</dbReference>
<evidence type="ECO:0000313" key="11">
    <source>
        <dbReference type="Proteomes" id="UP000199415"/>
    </source>
</evidence>
<sequence length="198" mass="22568">MFPDDPPADPLELFASWYQDAWDSEINDPNAMAVATVGEDGMPSVRMVLLKGYDHDGFVFYTNLESRKGVQLRTHPKAAFVMHWKSLRRQVRVEGHVSQVGDAEADEYFASRAHGSQVGAWASKQSRPLESKHALKKRVAEYGTRYAVGPVPRPPEWSGFRISPTRIEFWEEGRFRLHNRLVYEPDDAGGWTTTMLYP</sequence>
<dbReference type="Gene3D" id="2.30.110.10">
    <property type="entry name" value="Electron Transport, Fmn-binding Protein, Chain A"/>
    <property type="match status" value="1"/>
</dbReference>
<feature type="binding site" evidence="6">
    <location>
        <position position="112"/>
    </location>
    <ligand>
        <name>substrate</name>
    </ligand>
</feature>
<gene>
    <name evidence="6" type="primary">pdxH</name>
    <name evidence="10" type="ORF">SAMN05216241_103104</name>
</gene>
<keyword evidence="5 6" id="KW-0664">Pyridoxine biosynthesis</keyword>
<evidence type="ECO:0000256" key="6">
    <source>
        <dbReference type="HAMAP-Rule" id="MF_01629"/>
    </source>
</evidence>
<comment type="function">
    <text evidence="6">Catalyzes the oxidation of either pyridoxine 5'-phosphate (PNP) or pyridoxamine 5'-phosphate (PMP) into pyridoxal 5'-phosphate (PLP).</text>
</comment>
<dbReference type="Pfam" id="PF10590">
    <property type="entry name" value="PNP_phzG_C"/>
    <property type="match status" value="1"/>
</dbReference>
<dbReference type="RefSeq" id="WP_245659476.1">
    <property type="nucleotide sequence ID" value="NZ_FNCE01000003.1"/>
</dbReference>
<evidence type="ECO:0000256" key="5">
    <source>
        <dbReference type="ARBA" id="ARBA00023096"/>
    </source>
</evidence>
<feature type="domain" description="Pyridoxine 5'-phosphate oxidase dimerisation C-terminal" evidence="9">
    <location>
        <begin position="157"/>
        <end position="198"/>
    </location>
</feature>
<name>A0A1G7PWG3_9PROT</name>
<dbReference type="InterPro" id="IPR019740">
    <property type="entry name" value="Pyridox_Oxase_CS"/>
</dbReference>
<feature type="binding site" evidence="6 7">
    <location>
        <position position="67"/>
    </location>
    <ligand>
        <name>FMN</name>
        <dbReference type="ChEBI" id="CHEBI:58210"/>
    </ligand>
</feature>
<dbReference type="Proteomes" id="UP000199415">
    <property type="component" value="Unassembled WGS sequence"/>
</dbReference>
<keyword evidence="11" id="KW-1185">Reference proteome</keyword>
<comment type="pathway">
    <text evidence="6">Cofactor metabolism; pyridoxal 5'-phosphate salvage; pyridoxal 5'-phosphate from pyridoxine 5'-phosphate: step 1/1.</text>
</comment>
<evidence type="ECO:0000313" key="10">
    <source>
        <dbReference type="EMBL" id="SDF90545.1"/>
    </source>
</evidence>
<dbReference type="InterPro" id="IPR012349">
    <property type="entry name" value="Split_barrel_FMN-bd"/>
</dbReference>
<comment type="pathway">
    <text evidence="6">Cofactor metabolism; pyridoxal 5'-phosphate salvage; pyridoxal 5'-phosphate from pyridoxamine 5'-phosphate: step 1/1.</text>
</comment>
<feature type="binding site" evidence="6 7">
    <location>
        <position position="68"/>
    </location>
    <ligand>
        <name>FMN</name>
        <dbReference type="ChEBI" id="CHEBI:58210"/>
    </ligand>
</feature>
<feature type="binding site" evidence="6 7">
    <location>
        <position position="170"/>
    </location>
    <ligand>
        <name>FMN</name>
        <dbReference type="ChEBI" id="CHEBI:58210"/>
    </ligand>
</feature>
<dbReference type="InterPro" id="IPR011576">
    <property type="entry name" value="Pyridox_Oxase_N"/>
</dbReference>
<feature type="binding site" evidence="6 7">
    <location>
        <position position="90"/>
    </location>
    <ligand>
        <name>FMN</name>
        <dbReference type="ChEBI" id="CHEBI:58210"/>
    </ligand>
</feature>
<dbReference type="PANTHER" id="PTHR10851:SF0">
    <property type="entry name" value="PYRIDOXINE-5'-PHOSPHATE OXIDASE"/>
    <property type="match status" value="1"/>
</dbReference>
<dbReference type="InterPro" id="IPR019576">
    <property type="entry name" value="Pyridoxamine_oxidase_dimer_C"/>
</dbReference>
<dbReference type="GO" id="GO:0008615">
    <property type="term" value="P:pyridoxine biosynthetic process"/>
    <property type="evidence" value="ECO:0007669"/>
    <property type="project" value="UniProtKB-UniRule"/>
</dbReference>
<comment type="catalytic activity">
    <reaction evidence="6">
        <text>pyridoxamine 5'-phosphate + O2 + H2O = pyridoxal 5'-phosphate + H2O2 + NH4(+)</text>
        <dbReference type="Rhea" id="RHEA:15817"/>
        <dbReference type="ChEBI" id="CHEBI:15377"/>
        <dbReference type="ChEBI" id="CHEBI:15379"/>
        <dbReference type="ChEBI" id="CHEBI:16240"/>
        <dbReference type="ChEBI" id="CHEBI:28938"/>
        <dbReference type="ChEBI" id="CHEBI:58451"/>
        <dbReference type="ChEBI" id="CHEBI:597326"/>
        <dbReference type="EC" id="1.4.3.5"/>
    </reaction>
</comment>
<keyword evidence="4 6" id="KW-0560">Oxidoreductase</keyword>
<evidence type="ECO:0000256" key="7">
    <source>
        <dbReference type="PIRSR" id="PIRSR000190-2"/>
    </source>
</evidence>
<dbReference type="Pfam" id="PF01243">
    <property type="entry name" value="PNPOx_N"/>
    <property type="match status" value="1"/>
</dbReference>